<accession>A0A399CYF3</accession>
<reference evidence="2 3" key="1">
    <citation type="journal article" date="2015" name="Int. J. Syst. Evol. Microbiol.">
        <title>Mariniphaga sediminis sp. nov., isolated from coastal sediment.</title>
        <authorList>
            <person name="Wang F.Q."/>
            <person name="Shen Q.Y."/>
            <person name="Chen G.J."/>
            <person name="Du Z.J."/>
        </authorList>
    </citation>
    <scope>NUCLEOTIDE SEQUENCE [LARGE SCALE GENOMIC DNA]</scope>
    <source>
        <strain evidence="2 3">SY21</strain>
    </source>
</reference>
<dbReference type="PANTHER" id="PTHR35792:SF2">
    <property type="entry name" value="GENERAL STRESS PROTEIN"/>
    <property type="match status" value="1"/>
</dbReference>
<dbReference type="EMBL" id="QWET01000021">
    <property type="protein sequence ID" value="RIH63431.1"/>
    <property type="molecule type" value="Genomic_DNA"/>
</dbReference>
<dbReference type="PANTHER" id="PTHR35792">
    <property type="entry name" value="GENERAL STRESS PROTEIN"/>
    <property type="match status" value="1"/>
</dbReference>
<dbReference type="InterPro" id="IPR052928">
    <property type="entry name" value="Desiccation-related_membrane"/>
</dbReference>
<sequence>MSSGKVLLGVLAGAAAGALAGILFAPAKGSKTRKRILKKGEDYSDAVKEKLNDLLEVVTEKFEKVKADVSDYADKKMGKPDEAEKETKTVEN</sequence>
<proteinExistence type="predicted"/>
<name>A0A399CYF3_9BACT</name>
<evidence type="ECO:0000313" key="2">
    <source>
        <dbReference type="EMBL" id="RIH63431.1"/>
    </source>
</evidence>
<dbReference type="RefSeq" id="WP_119351697.1">
    <property type="nucleotide sequence ID" value="NZ_QWET01000021.1"/>
</dbReference>
<organism evidence="2 3">
    <name type="scientific">Mariniphaga sediminis</name>
    <dbReference type="NCBI Taxonomy" id="1628158"/>
    <lineage>
        <taxon>Bacteria</taxon>
        <taxon>Pseudomonadati</taxon>
        <taxon>Bacteroidota</taxon>
        <taxon>Bacteroidia</taxon>
        <taxon>Marinilabiliales</taxon>
        <taxon>Prolixibacteraceae</taxon>
        <taxon>Mariniphaga</taxon>
    </lineage>
</organism>
<protein>
    <submittedName>
        <fullName evidence="2">YtxH domain-containing protein</fullName>
    </submittedName>
</protein>
<gene>
    <name evidence="2" type="ORF">D1164_20095</name>
</gene>
<dbReference type="AlphaFoldDB" id="A0A399CYF3"/>
<evidence type="ECO:0000313" key="3">
    <source>
        <dbReference type="Proteomes" id="UP000266441"/>
    </source>
</evidence>
<evidence type="ECO:0000256" key="1">
    <source>
        <dbReference type="SAM" id="MobiDB-lite"/>
    </source>
</evidence>
<dbReference type="InterPro" id="IPR024623">
    <property type="entry name" value="YtxH"/>
</dbReference>
<dbReference type="Pfam" id="PF12732">
    <property type="entry name" value="YtxH"/>
    <property type="match status" value="1"/>
</dbReference>
<keyword evidence="3" id="KW-1185">Reference proteome</keyword>
<comment type="caution">
    <text evidence="2">The sequence shown here is derived from an EMBL/GenBank/DDBJ whole genome shotgun (WGS) entry which is preliminary data.</text>
</comment>
<dbReference type="OrthoDB" id="676025at2"/>
<feature type="region of interest" description="Disordered" evidence="1">
    <location>
        <begin position="73"/>
        <end position="92"/>
    </location>
</feature>
<dbReference type="Proteomes" id="UP000266441">
    <property type="component" value="Unassembled WGS sequence"/>
</dbReference>